<protein>
    <recommendedName>
        <fullName evidence="6">SWIM-type domain-containing protein</fullName>
    </recommendedName>
</protein>
<dbReference type="Proteomes" id="UP001459277">
    <property type="component" value="Unassembled WGS sequence"/>
</dbReference>
<dbReference type="SUPFAM" id="SSF57756">
    <property type="entry name" value="Retrovirus zinc finger-like domains"/>
    <property type="match status" value="1"/>
</dbReference>
<dbReference type="InterPro" id="IPR036875">
    <property type="entry name" value="Znf_CCHC_sf"/>
</dbReference>
<dbReference type="GO" id="GO:0003676">
    <property type="term" value="F:nucleic acid binding"/>
    <property type="evidence" value="ECO:0007669"/>
    <property type="project" value="InterPro"/>
</dbReference>
<dbReference type="EMBL" id="JAZDWU010000001">
    <property type="protein sequence ID" value="KAL0012995.1"/>
    <property type="molecule type" value="Genomic_DNA"/>
</dbReference>
<dbReference type="Pfam" id="PF04434">
    <property type="entry name" value="SWIM"/>
    <property type="match status" value="1"/>
</dbReference>
<keyword evidence="2 4" id="KW-0863">Zinc-finger</keyword>
<accession>A0AAW2DUK3</accession>
<dbReference type="PROSITE" id="PS50966">
    <property type="entry name" value="ZF_SWIM"/>
    <property type="match status" value="1"/>
</dbReference>
<feature type="domain" description="SWIM-type" evidence="6">
    <location>
        <begin position="403"/>
        <end position="453"/>
    </location>
</feature>
<dbReference type="PANTHER" id="PTHR31973">
    <property type="entry name" value="POLYPROTEIN, PUTATIVE-RELATED"/>
    <property type="match status" value="1"/>
</dbReference>
<dbReference type="InterPro" id="IPR018289">
    <property type="entry name" value="MULE_transposase_dom"/>
</dbReference>
<sequence>MPTCPWAIRAICCKGDNVWKIAKCKGRHTCDKIQNAHDGRMIDSAFLAYILERYIREDPAYKIKNLRHVALADLKHEVSHYKVWDAKQKAVAAIYEDFKESYAELPRFLAGLKDASPGTKYKLEVDDNYEQGTYTFNSVFWAFRPCIVGFKHCRPVISIDATHLYRKYKGNLMIAMATDANNKIYPLAFAVVESESTETWGWFLACIRRYVTDRRHLCVIFDRHPGIQAIFRDTNRDFLQPPMTEHRYCLRHLYSNVNTRWKNETLKNLVWRAASATQERKFNATFDLIENVNWDAYQYLKDVPKEKWALTFDKGYRYGAMTTNVSECFNGVLKGARSLPITAMVKYTWFKLNSYFDDRRNKSIEQLNSGKKWCQYALDIFMRNKAKAEHHRVTRLSAQAQSYQVDTPHNPGTTGHGDHTHAVNLLQRTCTCQKWKLYKIPCSHVIAVCIRYRHDAEQYIDPCYSVDALFRSYAPVFPALKDILSWPDLDETRKVLPNPRLIREKGRPVSTRIRNEMDEGGNRPRTTPWKEGGRKVQCGLCDQEGHNRRTCPKRNKVPTSGGLAD</sequence>
<feature type="region of interest" description="Disordered" evidence="5">
    <location>
        <begin position="512"/>
        <end position="533"/>
    </location>
</feature>
<evidence type="ECO:0000256" key="5">
    <source>
        <dbReference type="SAM" id="MobiDB-lite"/>
    </source>
</evidence>
<keyword evidence="8" id="KW-1185">Reference proteome</keyword>
<keyword evidence="3" id="KW-0862">Zinc</keyword>
<evidence type="ECO:0000313" key="8">
    <source>
        <dbReference type="Proteomes" id="UP001459277"/>
    </source>
</evidence>
<dbReference type="PANTHER" id="PTHR31973:SF195">
    <property type="entry name" value="MUDR FAMILY TRANSPOSASE"/>
    <property type="match status" value="1"/>
</dbReference>
<dbReference type="InterPro" id="IPR007527">
    <property type="entry name" value="Znf_SWIM"/>
</dbReference>
<proteinExistence type="predicted"/>
<keyword evidence="1" id="KW-0479">Metal-binding</keyword>
<evidence type="ECO:0000313" key="7">
    <source>
        <dbReference type="EMBL" id="KAL0012995.1"/>
    </source>
</evidence>
<comment type="caution">
    <text evidence="7">The sequence shown here is derived from an EMBL/GenBank/DDBJ whole genome shotgun (WGS) entry which is preliminary data.</text>
</comment>
<name>A0AAW2DUK3_9ROSI</name>
<evidence type="ECO:0000256" key="1">
    <source>
        <dbReference type="ARBA" id="ARBA00022723"/>
    </source>
</evidence>
<evidence type="ECO:0000256" key="2">
    <source>
        <dbReference type="ARBA" id="ARBA00022771"/>
    </source>
</evidence>
<reference evidence="7 8" key="1">
    <citation type="submission" date="2024-01" db="EMBL/GenBank/DDBJ databases">
        <title>A telomere-to-telomere, gap-free genome of sweet tea (Lithocarpus litseifolius).</title>
        <authorList>
            <person name="Zhou J."/>
        </authorList>
    </citation>
    <scope>NUCLEOTIDE SEQUENCE [LARGE SCALE GENOMIC DNA]</scope>
    <source>
        <strain evidence="7">Zhou-2022a</strain>
        <tissue evidence="7">Leaf</tissue>
    </source>
</reference>
<dbReference type="SMART" id="SM00575">
    <property type="entry name" value="ZnF_PMZ"/>
    <property type="match status" value="1"/>
</dbReference>
<organism evidence="7 8">
    <name type="scientific">Lithocarpus litseifolius</name>
    <dbReference type="NCBI Taxonomy" id="425828"/>
    <lineage>
        <taxon>Eukaryota</taxon>
        <taxon>Viridiplantae</taxon>
        <taxon>Streptophyta</taxon>
        <taxon>Embryophyta</taxon>
        <taxon>Tracheophyta</taxon>
        <taxon>Spermatophyta</taxon>
        <taxon>Magnoliopsida</taxon>
        <taxon>eudicotyledons</taxon>
        <taxon>Gunneridae</taxon>
        <taxon>Pentapetalae</taxon>
        <taxon>rosids</taxon>
        <taxon>fabids</taxon>
        <taxon>Fagales</taxon>
        <taxon>Fagaceae</taxon>
        <taxon>Lithocarpus</taxon>
    </lineage>
</organism>
<dbReference type="AlphaFoldDB" id="A0AAW2DUK3"/>
<evidence type="ECO:0000256" key="3">
    <source>
        <dbReference type="ARBA" id="ARBA00022833"/>
    </source>
</evidence>
<dbReference type="GO" id="GO:0008270">
    <property type="term" value="F:zinc ion binding"/>
    <property type="evidence" value="ECO:0007669"/>
    <property type="project" value="UniProtKB-KW"/>
</dbReference>
<evidence type="ECO:0000259" key="6">
    <source>
        <dbReference type="PROSITE" id="PS50966"/>
    </source>
</evidence>
<evidence type="ECO:0000256" key="4">
    <source>
        <dbReference type="PROSITE-ProRule" id="PRU00325"/>
    </source>
</evidence>
<gene>
    <name evidence="7" type="ORF">SO802_000064</name>
</gene>
<dbReference type="InterPro" id="IPR006564">
    <property type="entry name" value="Znf_PMZ"/>
</dbReference>
<feature type="compositionally biased region" description="Basic and acidic residues" evidence="5">
    <location>
        <begin position="512"/>
        <end position="522"/>
    </location>
</feature>
<dbReference type="Pfam" id="PF10551">
    <property type="entry name" value="MULE"/>
    <property type="match status" value="1"/>
</dbReference>